<feature type="compositionally biased region" description="Gly residues" evidence="1">
    <location>
        <begin position="22"/>
        <end position="54"/>
    </location>
</feature>
<reference evidence="4" key="2">
    <citation type="submission" date="2020-10" db="UniProtKB">
        <authorList>
            <consortium name="WormBaseParasite"/>
        </authorList>
    </citation>
    <scope>IDENTIFICATION</scope>
</reference>
<evidence type="ECO:0000313" key="4">
    <source>
        <dbReference type="WBParaSite" id="Pan_g11556.t1"/>
    </source>
</evidence>
<evidence type="ECO:0000256" key="2">
    <source>
        <dbReference type="SAM" id="Phobius"/>
    </source>
</evidence>
<reference evidence="3" key="1">
    <citation type="journal article" date="2013" name="Genetics">
        <title>The draft genome and transcriptome of Panagrellus redivivus are shaped by the harsh demands of a free-living lifestyle.</title>
        <authorList>
            <person name="Srinivasan J."/>
            <person name="Dillman A.R."/>
            <person name="Macchietto M.G."/>
            <person name="Heikkinen L."/>
            <person name="Lakso M."/>
            <person name="Fracchia K.M."/>
            <person name="Antoshechkin I."/>
            <person name="Mortazavi A."/>
            <person name="Wong G."/>
            <person name="Sternberg P.W."/>
        </authorList>
    </citation>
    <scope>NUCLEOTIDE SEQUENCE [LARGE SCALE GENOMIC DNA]</scope>
    <source>
        <strain evidence="3">MT8872</strain>
    </source>
</reference>
<name>A0A7E4UQE8_PANRE</name>
<keyword evidence="2" id="KW-0812">Transmembrane</keyword>
<sequence>MRMPGGLAREGIVPPVPPPGIGGPGLGGPGLGGPGLGGPGLGGPGLGGPGMMGPGMGGPGMMGPGMAGMMPPPRPDEFGYGAGYNTFFGAYRRWCPIGQGYTPYCPMPGHDPRHINCCTTFFLGNREPTCCYLSISAANIAAIVVVSCIAIAIVLAFICLACNPCGSPRRRRDVEDLVYYDREPRRH</sequence>
<accession>A0A7E4UQE8</accession>
<feature type="region of interest" description="Disordered" evidence="1">
    <location>
        <begin position="1"/>
        <end position="54"/>
    </location>
</feature>
<evidence type="ECO:0000313" key="3">
    <source>
        <dbReference type="Proteomes" id="UP000492821"/>
    </source>
</evidence>
<feature type="transmembrane region" description="Helical" evidence="2">
    <location>
        <begin position="140"/>
        <end position="162"/>
    </location>
</feature>
<dbReference type="WBParaSite" id="Pan_g11556.t1">
    <property type="protein sequence ID" value="Pan_g11556.t1"/>
    <property type="gene ID" value="Pan_g11556"/>
</dbReference>
<dbReference type="AlphaFoldDB" id="A0A7E4UQE8"/>
<keyword evidence="2" id="KW-0472">Membrane</keyword>
<organism evidence="3 4">
    <name type="scientific">Panagrellus redivivus</name>
    <name type="common">Microworm</name>
    <dbReference type="NCBI Taxonomy" id="6233"/>
    <lineage>
        <taxon>Eukaryota</taxon>
        <taxon>Metazoa</taxon>
        <taxon>Ecdysozoa</taxon>
        <taxon>Nematoda</taxon>
        <taxon>Chromadorea</taxon>
        <taxon>Rhabditida</taxon>
        <taxon>Tylenchina</taxon>
        <taxon>Panagrolaimomorpha</taxon>
        <taxon>Panagrolaimoidea</taxon>
        <taxon>Panagrolaimidae</taxon>
        <taxon>Panagrellus</taxon>
    </lineage>
</organism>
<dbReference type="Proteomes" id="UP000492821">
    <property type="component" value="Unassembled WGS sequence"/>
</dbReference>
<proteinExistence type="predicted"/>
<protein>
    <submittedName>
        <fullName evidence="4">Protein shisa-5</fullName>
    </submittedName>
</protein>
<keyword evidence="2" id="KW-1133">Transmembrane helix</keyword>
<keyword evidence="3" id="KW-1185">Reference proteome</keyword>
<evidence type="ECO:0000256" key="1">
    <source>
        <dbReference type="SAM" id="MobiDB-lite"/>
    </source>
</evidence>